<dbReference type="EMBL" id="FRXN01000004">
    <property type="protein sequence ID" value="SHO64062.1"/>
    <property type="molecule type" value="Genomic_DNA"/>
</dbReference>
<dbReference type="InterPro" id="IPR011250">
    <property type="entry name" value="OMP/PagP_B-barrel"/>
</dbReference>
<sequence>MRKSLFLFLFLLGSHFSQAQFYVAGIHFNGSLPSGQLKQETESTFFPTLSGIVLYEFQSTPIQVGMELGYGIYGSNLELRTDLYPGFTDELRLRRNNNLATGMAVIRYLPVVNSKVTPFIEAQMGVNYLYTRYKIREEIYSEEAIESGKDYEDWALAYRIGAGIQIPIDSKEMMFLELRGTFQDGNVVRFLQKGDVGYDPNEEKFIYDFRRAPLKYMTFSVGLVWYDVF</sequence>
<gene>
    <name evidence="2" type="ORF">SAMN04488108_3232</name>
</gene>
<feature type="signal peptide" evidence="1">
    <location>
        <begin position="1"/>
        <end position="19"/>
    </location>
</feature>
<evidence type="ECO:0000256" key="1">
    <source>
        <dbReference type="SAM" id="SignalP"/>
    </source>
</evidence>
<reference evidence="3" key="1">
    <citation type="submission" date="2016-12" db="EMBL/GenBank/DDBJ databases">
        <authorList>
            <person name="Varghese N."/>
            <person name="Submissions S."/>
        </authorList>
    </citation>
    <scope>NUCLEOTIDE SEQUENCE [LARGE SCALE GENOMIC DNA]</scope>
    <source>
        <strain evidence="3">DSM 25035</strain>
    </source>
</reference>
<evidence type="ECO:0000313" key="3">
    <source>
        <dbReference type="Proteomes" id="UP000184609"/>
    </source>
</evidence>
<dbReference type="OrthoDB" id="1492607at2"/>
<dbReference type="RefSeq" id="WP_073572838.1">
    <property type="nucleotide sequence ID" value="NZ_FRXN01000004.1"/>
</dbReference>
<dbReference type="Proteomes" id="UP000184609">
    <property type="component" value="Unassembled WGS sequence"/>
</dbReference>
<dbReference type="AlphaFoldDB" id="A0A1M7ZGU1"/>
<dbReference type="Gene3D" id="2.40.160.20">
    <property type="match status" value="1"/>
</dbReference>
<feature type="chain" id="PRO_5012274888" description="Outer membrane protein beta-barrel domain-containing protein" evidence="1">
    <location>
        <begin position="20"/>
        <end position="229"/>
    </location>
</feature>
<keyword evidence="3" id="KW-1185">Reference proteome</keyword>
<dbReference type="SUPFAM" id="SSF56925">
    <property type="entry name" value="OMPA-like"/>
    <property type="match status" value="1"/>
</dbReference>
<evidence type="ECO:0008006" key="4">
    <source>
        <dbReference type="Google" id="ProtNLM"/>
    </source>
</evidence>
<accession>A0A1M7ZGU1</accession>
<proteinExistence type="predicted"/>
<evidence type="ECO:0000313" key="2">
    <source>
        <dbReference type="EMBL" id="SHO64062.1"/>
    </source>
</evidence>
<organism evidence="2 3">
    <name type="scientific">Algoriphagus zhangzhouensis</name>
    <dbReference type="NCBI Taxonomy" id="1073327"/>
    <lineage>
        <taxon>Bacteria</taxon>
        <taxon>Pseudomonadati</taxon>
        <taxon>Bacteroidota</taxon>
        <taxon>Cytophagia</taxon>
        <taxon>Cytophagales</taxon>
        <taxon>Cyclobacteriaceae</taxon>
        <taxon>Algoriphagus</taxon>
    </lineage>
</organism>
<name>A0A1M7ZGU1_9BACT</name>
<keyword evidence="1" id="KW-0732">Signal</keyword>
<dbReference type="STRING" id="1073327.SAMN04488108_3232"/>
<protein>
    <recommendedName>
        <fullName evidence="4">Outer membrane protein beta-barrel domain-containing protein</fullName>
    </recommendedName>
</protein>